<protein>
    <submittedName>
        <fullName evidence="2">Uncharacterized protein</fullName>
    </submittedName>
</protein>
<dbReference type="AlphaFoldDB" id="A0A7Z0GJW4"/>
<dbReference type="Proteomes" id="UP000535437">
    <property type="component" value="Unassembled WGS sequence"/>
</dbReference>
<evidence type="ECO:0000256" key="1">
    <source>
        <dbReference type="SAM" id="Phobius"/>
    </source>
</evidence>
<name>A0A7Z0GJW4_9MICC</name>
<keyword evidence="1" id="KW-0472">Membrane</keyword>
<keyword evidence="1" id="KW-1133">Transmembrane helix</keyword>
<reference evidence="2 3" key="1">
    <citation type="submission" date="2020-07" db="EMBL/GenBank/DDBJ databases">
        <title>Sequencing the genomes of 1000 actinobacteria strains.</title>
        <authorList>
            <person name="Klenk H.-P."/>
        </authorList>
    </citation>
    <scope>NUCLEOTIDE SEQUENCE [LARGE SCALE GENOMIC DNA]</scope>
    <source>
        <strain evidence="2 3">DSM 15475</strain>
    </source>
</reference>
<dbReference type="EMBL" id="JACCFY010000001">
    <property type="protein sequence ID" value="NYJ77292.1"/>
    <property type="molecule type" value="Genomic_DNA"/>
</dbReference>
<feature type="transmembrane region" description="Helical" evidence="1">
    <location>
        <begin position="35"/>
        <end position="58"/>
    </location>
</feature>
<gene>
    <name evidence="2" type="ORF">HNR09_000703</name>
</gene>
<evidence type="ECO:0000313" key="2">
    <source>
        <dbReference type="EMBL" id="NYJ77292.1"/>
    </source>
</evidence>
<accession>A0A7Z0GJW4</accession>
<keyword evidence="3" id="KW-1185">Reference proteome</keyword>
<sequence length="84" mass="8865">MRILMEIVGIILLINGIGGLRNDDFGLLGRFADGAALTALQGAAVLTGAALTGGSLWGRRSAKTRRKRSGPADDWTDDVLDELL</sequence>
<comment type="caution">
    <text evidence="2">The sequence shown here is derived from an EMBL/GenBank/DDBJ whole genome shotgun (WGS) entry which is preliminary data.</text>
</comment>
<keyword evidence="1" id="KW-0812">Transmembrane</keyword>
<dbReference type="RefSeq" id="WP_179540796.1">
    <property type="nucleotide sequence ID" value="NZ_BAAALL010000004.1"/>
</dbReference>
<proteinExistence type="predicted"/>
<organism evidence="2 3">
    <name type="scientific">Nesterenkonia xinjiangensis</name>
    <dbReference type="NCBI Taxonomy" id="225327"/>
    <lineage>
        <taxon>Bacteria</taxon>
        <taxon>Bacillati</taxon>
        <taxon>Actinomycetota</taxon>
        <taxon>Actinomycetes</taxon>
        <taxon>Micrococcales</taxon>
        <taxon>Micrococcaceae</taxon>
        <taxon>Nesterenkonia</taxon>
    </lineage>
</organism>
<evidence type="ECO:0000313" key="3">
    <source>
        <dbReference type="Proteomes" id="UP000535437"/>
    </source>
</evidence>